<protein>
    <submittedName>
        <fullName evidence="1">(Mediterranean fruit fly) hypothetical protein</fullName>
    </submittedName>
</protein>
<reference evidence="1" key="1">
    <citation type="submission" date="2020-11" db="EMBL/GenBank/DDBJ databases">
        <authorList>
            <person name="Whitehead M."/>
        </authorList>
    </citation>
    <scope>NUCLEOTIDE SEQUENCE</scope>
    <source>
        <strain evidence="1">EGII</strain>
    </source>
</reference>
<gene>
    <name evidence="1" type="ORF">CCAP1982_LOCUS20094</name>
</gene>
<sequence>MSQYCRRRKAKQAETEFLELKIKMRVYLFPHLAIFEGTTYNRSIGLLATAYILACSGSEGENK</sequence>
<organism evidence="1 2">
    <name type="scientific">Ceratitis capitata</name>
    <name type="common">Mediterranean fruit fly</name>
    <name type="synonym">Tephritis capitata</name>
    <dbReference type="NCBI Taxonomy" id="7213"/>
    <lineage>
        <taxon>Eukaryota</taxon>
        <taxon>Metazoa</taxon>
        <taxon>Ecdysozoa</taxon>
        <taxon>Arthropoda</taxon>
        <taxon>Hexapoda</taxon>
        <taxon>Insecta</taxon>
        <taxon>Pterygota</taxon>
        <taxon>Neoptera</taxon>
        <taxon>Endopterygota</taxon>
        <taxon>Diptera</taxon>
        <taxon>Brachycera</taxon>
        <taxon>Muscomorpha</taxon>
        <taxon>Tephritoidea</taxon>
        <taxon>Tephritidae</taxon>
        <taxon>Ceratitis</taxon>
        <taxon>Ceratitis</taxon>
    </lineage>
</organism>
<accession>A0A811VCM9</accession>
<name>A0A811VCM9_CERCA</name>
<dbReference type="Proteomes" id="UP000606786">
    <property type="component" value="Unassembled WGS sequence"/>
</dbReference>
<evidence type="ECO:0000313" key="1">
    <source>
        <dbReference type="EMBL" id="CAD7011983.1"/>
    </source>
</evidence>
<keyword evidence="2" id="KW-1185">Reference proteome</keyword>
<comment type="caution">
    <text evidence="1">The sequence shown here is derived from an EMBL/GenBank/DDBJ whole genome shotgun (WGS) entry which is preliminary data.</text>
</comment>
<dbReference type="AlphaFoldDB" id="A0A811VCM9"/>
<proteinExistence type="predicted"/>
<dbReference type="EMBL" id="CAJHJT010000056">
    <property type="protein sequence ID" value="CAD7011983.1"/>
    <property type="molecule type" value="Genomic_DNA"/>
</dbReference>
<evidence type="ECO:0000313" key="2">
    <source>
        <dbReference type="Proteomes" id="UP000606786"/>
    </source>
</evidence>